<proteinExistence type="inferred from homology"/>
<evidence type="ECO:0000313" key="10">
    <source>
        <dbReference type="Proteomes" id="UP001150941"/>
    </source>
</evidence>
<name>A0A9W9NDT2_9EURO</name>
<protein>
    <recommendedName>
        <fullName evidence="7">Efficient mitochondria targeting-associated protein 19</fullName>
    </recommendedName>
</protein>
<dbReference type="EMBL" id="JAPQKS010000008">
    <property type="protein sequence ID" value="KAJ5217089.1"/>
    <property type="molecule type" value="Genomic_DNA"/>
</dbReference>
<comment type="similarity">
    <text evidence="2">Belongs to the TMEM97/sigma-2 receptor family.</text>
</comment>
<dbReference type="PANTHER" id="PTHR31204">
    <property type="entry name" value="SIGMA INTRACELLULAR RECEPTOR 2"/>
    <property type="match status" value="1"/>
</dbReference>
<dbReference type="GO" id="GO:0005789">
    <property type="term" value="C:endoplasmic reticulum membrane"/>
    <property type="evidence" value="ECO:0007669"/>
    <property type="project" value="UniProtKB-SubCell"/>
</dbReference>
<evidence type="ECO:0000313" key="9">
    <source>
        <dbReference type="EMBL" id="KAJ5217089.1"/>
    </source>
</evidence>
<keyword evidence="5 7" id="KW-1133">Transmembrane helix</keyword>
<keyword evidence="3 7" id="KW-0812">Transmembrane</keyword>
<keyword evidence="10" id="KW-1185">Reference proteome</keyword>
<dbReference type="PANTHER" id="PTHR31204:SF1">
    <property type="entry name" value="SIGMA INTRACELLULAR RECEPTOR 2"/>
    <property type="match status" value="1"/>
</dbReference>
<evidence type="ECO:0000256" key="4">
    <source>
        <dbReference type="ARBA" id="ARBA00022824"/>
    </source>
</evidence>
<evidence type="ECO:0000256" key="1">
    <source>
        <dbReference type="ARBA" id="ARBA00004477"/>
    </source>
</evidence>
<dbReference type="Pfam" id="PF05241">
    <property type="entry name" value="EBP"/>
    <property type="match status" value="1"/>
</dbReference>
<dbReference type="OrthoDB" id="433124at2759"/>
<feature type="transmembrane region" description="Helical" evidence="7">
    <location>
        <begin position="9"/>
        <end position="25"/>
    </location>
</feature>
<feature type="transmembrane region" description="Helical" evidence="7">
    <location>
        <begin position="61"/>
        <end position="84"/>
    </location>
</feature>
<dbReference type="AlphaFoldDB" id="A0A9W9NDT2"/>
<dbReference type="PIRSF" id="PIRSF031032">
    <property type="entry name" value="TMP_97_prd"/>
    <property type="match status" value="1"/>
</dbReference>
<feature type="domain" description="EXPERA" evidence="8">
    <location>
        <begin position="7"/>
        <end position="143"/>
    </location>
</feature>
<evidence type="ECO:0000256" key="3">
    <source>
        <dbReference type="ARBA" id="ARBA00022692"/>
    </source>
</evidence>
<dbReference type="PROSITE" id="PS51751">
    <property type="entry name" value="EXPERA"/>
    <property type="match status" value="1"/>
</dbReference>
<reference evidence="9" key="1">
    <citation type="submission" date="2022-11" db="EMBL/GenBank/DDBJ databases">
        <authorList>
            <person name="Petersen C."/>
        </authorList>
    </citation>
    <scope>NUCLEOTIDE SEQUENCE</scope>
    <source>
        <strain evidence="9">IBT 19713</strain>
    </source>
</reference>
<evidence type="ECO:0000256" key="2">
    <source>
        <dbReference type="ARBA" id="ARBA00009096"/>
    </source>
</evidence>
<accession>A0A9W9NDT2</accession>
<keyword evidence="4 7" id="KW-0256">Endoplasmic reticulum</keyword>
<evidence type="ECO:0000256" key="7">
    <source>
        <dbReference type="PIRNR" id="PIRNR031032"/>
    </source>
</evidence>
<reference evidence="9" key="2">
    <citation type="journal article" date="2023" name="IMA Fungus">
        <title>Comparative genomic study of the Penicillium genus elucidates a diverse pangenome and 15 lateral gene transfer events.</title>
        <authorList>
            <person name="Petersen C."/>
            <person name="Sorensen T."/>
            <person name="Nielsen M.R."/>
            <person name="Sondergaard T.E."/>
            <person name="Sorensen J.L."/>
            <person name="Fitzpatrick D.A."/>
            <person name="Frisvad J.C."/>
            <person name="Nielsen K.L."/>
        </authorList>
    </citation>
    <scope>NUCLEOTIDE SEQUENCE</scope>
    <source>
        <strain evidence="9">IBT 19713</strain>
    </source>
</reference>
<dbReference type="GeneID" id="83206696"/>
<organism evidence="9 10">
    <name type="scientific">Penicillium chermesinum</name>
    <dbReference type="NCBI Taxonomy" id="63820"/>
    <lineage>
        <taxon>Eukaryota</taxon>
        <taxon>Fungi</taxon>
        <taxon>Dikarya</taxon>
        <taxon>Ascomycota</taxon>
        <taxon>Pezizomycotina</taxon>
        <taxon>Eurotiomycetes</taxon>
        <taxon>Eurotiomycetidae</taxon>
        <taxon>Eurotiales</taxon>
        <taxon>Aspergillaceae</taxon>
        <taxon>Penicillium</taxon>
    </lineage>
</organism>
<dbReference type="RefSeq" id="XP_058325960.1">
    <property type="nucleotide sequence ID" value="XM_058479392.1"/>
</dbReference>
<dbReference type="InterPro" id="IPR051987">
    <property type="entry name" value="Sigma-2_receptor-like"/>
</dbReference>
<comment type="subcellular location">
    <subcellularLocation>
        <location evidence="1">Endoplasmic reticulum membrane</location>
        <topology evidence="1">Multi-pass membrane protein</topology>
    </subcellularLocation>
</comment>
<sequence>MFPSRKRDCAYLFFFLTHIPIIYLIDTVPLQPAWLQSSLSPPIRAFYVNTYRDKFFEAAPVWFQSFMWMELLYHVPLSLWAVWALMKDHPFVPVHLLGFGVQVVVTTIACLATVWSWEDRTVEEKTSLTSLYGPYIALGAGMAIDMALRLQSQLSPKSKRE</sequence>
<comment type="caution">
    <text evidence="9">The sequence shown here is derived from an EMBL/GenBank/DDBJ whole genome shotgun (WGS) entry which is preliminary data.</text>
</comment>
<evidence type="ECO:0000256" key="6">
    <source>
        <dbReference type="ARBA" id="ARBA00023136"/>
    </source>
</evidence>
<gene>
    <name evidence="9" type="ORF">N7468_010097</name>
</gene>
<feature type="transmembrane region" description="Helical" evidence="7">
    <location>
        <begin position="132"/>
        <end position="150"/>
    </location>
</feature>
<keyword evidence="6 7" id="KW-0472">Membrane</keyword>
<evidence type="ECO:0000256" key="5">
    <source>
        <dbReference type="ARBA" id="ARBA00022989"/>
    </source>
</evidence>
<dbReference type="InterPro" id="IPR016964">
    <property type="entry name" value="Sigma2_recept"/>
</dbReference>
<feature type="transmembrane region" description="Helical" evidence="7">
    <location>
        <begin position="96"/>
        <end position="117"/>
    </location>
</feature>
<evidence type="ECO:0000259" key="8">
    <source>
        <dbReference type="PROSITE" id="PS51751"/>
    </source>
</evidence>
<dbReference type="Proteomes" id="UP001150941">
    <property type="component" value="Unassembled WGS sequence"/>
</dbReference>
<dbReference type="InterPro" id="IPR033118">
    <property type="entry name" value="EXPERA"/>
</dbReference>